<evidence type="ECO:0000256" key="2">
    <source>
        <dbReference type="ARBA" id="ARBA00022473"/>
    </source>
</evidence>
<evidence type="ECO:0000256" key="3">
    <source>
        <dbReference type="ARBA" id="ARBA00023242"/>
    </source>
</evidence>
<evidence type="ECO:0000313" key="6">
    <source>
        <dbReference type="EMBL" id="CAD7249635.1"/>
    </source>
</evidence>
<keyword evidence="7" id="KW-1185">Reference proteome</keyword>
<gene>
    <name evidence="6" type="ORF">DSTB1V02_LOCUS9423</name>
</gene>
<feature type="region of interest" description="Disordered" evidence="5">
    <location>
        <begin position="338"/>
        <end position="375"/>
    </location>
</feature>
<keyword evidence="2" id="KW-0217">Developmental protein</keyword>
<feature type="compositionally biased region" description="Polar residues" evidence="5">
    <location>
        <begin position="62"/>
        <end position="81"/>
    </location>
</feature>
<name>A0A7R9FNK6_9CRUS</name>
<feature type="compositionally biased region" description="Low complexity" evidence="5">
    <location>
        <begin position="49"/>
        <end position="61"/>
    </location>
</feature>
<feature type="region of interest" description="Disordered" evidence="5">
    <location>
        <begin position="43"/>
        <end position="81"/>
    </location>
</feature>
<dbReference type="AlphaFoldDB" id="A0A7R9FNK6"/>
<feature type="compositionally biased region" description="Basic and acidic residues" evidence="5">
    <location>
        <begin position="338"/>
        <end position="354"/>
    </location>
</feature>
<accession>A0A7R9FNK6</accession>
<dbReference type="OrthoDB" id="534063at2759"/>
<feature type="compositionally biased region" description="Basic and acidic residues" evidence="5">
    <location>
        <begin position="14"/>
        <end position="23"/>
    </location>
</feature>
<dbReference type="GO" id="GO:0005634">
    <property type="term" value="C:nucleus"/>
    <property type="evidence" value="ECO:0007669"/>
    <property type="project" value="UniProtKB-SubCell"/>
</dbReference>
<dbReference type="Proteomes" id="UP000677054">
    <property type="component" value="Unassembled WGS sequence"/>
</dbReference>
<feature type="region of interest" description="Disordered" evidence="5">
    <location>
        <begin position="1"/>
        <end position="23"/>
    </location>
</feature>
<dbReference type="EMBL" id="CAJPEV010002412">
    <property type="protein sequence ID" value="CAG0896794.1"/>
    <property type="molecule type" value="Genomic_DNA"/>
</dbReference>
<dbReference type="EMBL" id="LR901929">
    <property type="protein sequence ID" value="CAD7249635.1"/>
    <property type="molecule type" value="Genomic_DNA"/>
</dbReference>
<dbReference type="PANTHER" id="PTHR12972:SF0">
    <property type="entry name" value="PROTEIN DOWNSTREAM NEIGHBOR OF SON"/>
    <property type="match status" value="1"/>
</dbReference>
<dbReference type="PANTHER" id="PTHR12972">
    <property type="entry name" value="DOWNSTREAM NEIGHBOR OF SON"/>
    <property type="match status" value="1"/>
</dbReference>
<proteinExistence type="inferred from homology"/>
<evidence type="ECO:0000256" key="5">
    <source>
        <dbReference type="SAM" id="MobiDB-lite"/>
    </source>
</evidence>
<dbReference type="PRINTS" id="PR02064">
    <property type="entry name" value="DONSON"/>
</dbReference>
<comment type="similarity">
    <text evidence="4">Belongs to the DONSON family.</text>
</comment>
<organism evidence="6">
    <name type="scientific">Darwinula stevensoni</name>
    <dbReference type="NCBI Taxonomy" id="69355"/>
    <lineage>
        <taxon>Eukaryota</taxon>
        <taxon>Metazoa</taxon>
        <taxon>Ecdysozoa</taxon>
        <taxon>Arthropoda</taxon>
        <taxon>Crustacea</taxon>
        <taxon>Oligostraca</taxon>
        <taxon>Ostracoda</taxon>
        <taxon>Podocopa</taxon>
        <taxon>Podocopida</taxon>
        <taxon>Darwinulocopina</taxon>
        <taxon>Darwinuloidea</taxon>
        <taxon>Darwinulidae</taxon>
        <taxon>Darwinula</taxon>
    </lineage>
</organism>
<protein>
    <submittedName>
        <fullName evidence="6">Uncharacterized protein</fullName>
    </submittedName>
</protein>
<dbReference type="GO" id="GO:0033260">
    <property type="term" value="P:nuclear DNA replication"/>
    <property type="evidence" value="ECO:0007669"/>
    <property type="project" value="TreeGrafter"/>
</dbReference>
<evidence type="ECO:0000256" key="4">
    <source>
        <dbReference type="ARBA" id="ARBA00025806"/>
    </source>
</evidence>
<keyword evidence="3" id="KW-0539">Nucleus</keyword>
<comment type="subcellular location">
    <subcellularLocation>
        <location evidence="1">Nucleus</location>
    </subcellularLocation>
</comment>
<sequence>MEVEEFAKSSTILKESDAKEWKTPSDVMQRFQLHRKTLKARLRRHPTENSSHSTSVITSNSPELSNTSTGRVESHSFQLESTGTCARKRRNPFRYGAPKQPRLDGDIDQEDTMFQLLNMNKSVTPSTLVTSFKKILSTKDDPKSVSQQVDGEFGKDDLQWTKELQFDWTIKTRLRLTSTKPLPGSKILKTSEEASGTTAFVRNLDPSSEVFNMDTSFNAQLQRMLGYWQYPSFPWIEMFPRRPMTMGNPLPSMQNPKILDSLLQSWRESFRSLCQLVRARQCPYFYILSHAFTCLVRAGGVGGIPDMHILLTPSTRGFREALHQEDIEFSMPLRKGMEEKVSKQKAEKERGKEDEGFDSLGSSGEDDEDPEREVDNRPESLLLIQGGDTHTFINFLLNAKSLVAPVGFHAGLPPTLLAPAAFAGAQLNFLHMSRGQVQEGQKVRHTLEIRGPILPQALLSILHLVAVHVEEYQANASAMRDCSSFNAYVTEDKMMVSSVFTEHSLHDCGLPQWLLKPLCNGTVLAHPTLDQVSCRSSQFYYSSHPPI</sequence>
<evidence type="ECO:0000256" key="1">
    <source>
        <dbReference type="ARBA" id="ARBA00004123"/>
    </source>
</evidence>
<reference evidence="6" key="1">
    <citation type="submission" date="2020-11" db="EMBL/GenBank/DDBJ databases">
        <authorList>
            <person name="Tran Van P."/>
        </authorList>
    </citation>
    <scope>NUCLEOTIDE SEQUENCE</scope>
</reference>
<dbReference type="InterPro" id="IPR024861">
    <property type="entry name" value="Donson"/>
</dbReference>
<evidence type="ECO:0000313" key="7">
    <source>
        <dbReference type="Proteomes" id="UP000677054"/>
    </source>
</evidence>